<dbReference type="Gene3D" id="3.90.470.20">
    <property type="entry name" value="4'-phosphopantetheinyl transferase domain"/>
    <property type="match status" value="1"/>
</dbReference>
<accession>A0A3E1EZJ6</accession>
<organism evidence="1 2">
    <name type="scientific">Brumimicrobium aurantiacum</name>
    <dbReference type="NCBI Taxonomy" id="1737063"/>
    <lineage>
        <taxon>Bacteria</taxon>
        <taxon>Pseudomonadati</taxon>
        <taxon>Bacteroidota</taxon>
        <taxon>Flavobacteriia</taxon>
        <taxon>Flavobacteriales</taxon>
        <taxon>Crocinitomicaceae</taxon>
        <taxon>Brumimicrobium</taxon>
    </lineage>
</organism>
<dbReference type="RefSeq" id="WP_116879882.1">
    <property type="nucleotide sequence ID" value="NZ_QURB01000002.1"/>
</dbReference>
<gene>
    <name evidence="1" type="ORF">DXU93_03520</name>
</gene>
<dbReference type="EMBL" id="QURB01000002">
    <property type="protein sequence ID" value="RFC54903.1"/>
    <property type="molecule type" value="Genomic_DNA"/>
</dbReference>
<dbReference type="GO" id="GO:0000287">
    <property type="term" value="F:magnesium ion binding"/>
    <property type="evidence" value="ECO:0007669"/>
    <property type="project" value="InterPro"/>
</dbReference>
<sequence length="184" mass="22039">MEHKIQSISTANGRIYFWFDENLINSKKYKEFKQNAERKAVSEMLKELYPETELYRIENGAPVIKNSRYAHISISHYKGWFSIFLSNECCGVDIQVFKPSLEKGKHYFLNSNEENMDFSLEELQLIWCAKEAFYKFKRGAIEDLKNEVSIFKIDHFEHEIFLNHTGIIYRLNYQQNEKLFLVWI</sequence>
<keyword evidence="2" id="KW-1185">Reference proteome</keyword>
<evidence type="ECO:0000313" key="1">
    <source>
        <dbReference type="EMBL" id="RFC54903.1"/>
    </source>
</evidence>
<proteinExistence type="predicted"/>
<dbReference type="InterPro" id="IPR037143">
    <property type="entry name" value="4-PPantetheinyl_Trfase_dom_sf"/>
</dbReference>
<dbReference type="AlphaFoldDB" id="A0A3E1EZJ6"/>
<evidence type="ECO:0000313" key="2">
    <source>
        <dbReference type="Proteomes" id="UP000257127"/>
    </source>
</evidence>
<dbReference type="Proteomes" id="UP000257127">
    <property type="component" value="Unassembled WGS sequence"/>
</dbReference>
<dbReference type="OrthoDB" id="1190494at2"/>
<dbReference type="SUPFAM" id="SSF56214">
    <property type="entry name" value="4'-phosphopantetheinyl transferase"/>
    <property type="match status" value="1"/>
</dbReference>
<comment type="caution">
    <text evidence="1">The sequence shown here is derived from an EMBL/GenBank/DDBJ whole genome shotgun (WGS) entry which is preliminary data.</text>
</comment>
<evidence type="ECO:0008006" key="3">
    <source>
        <dbReference type="Google" id="ProtNLM"/>
    </source>
</evidence>
<dbReference type="GO" id="GO:0008897">
    <property type="term" value="F:holo-[acyl-carrier-protein] synthase activity"/>
    <property type="evidence" value="ECO:0007669"/>
    <property type="project" value="InterPro"/>
</dbReference>
<protein>
    <recommendedName>
        <fullName evidence="3">4'-phosphopantetheinyl transferase domain-containing protein</fullName>
    </recommendedName>
</protein>
<reference evidence="1 2" key="1">
    <citation type="submission" date="2018-08" db="EMBL/GenBank/DDBJ databases">
        <title>The draft genome squence of Brumimicrobium sp. N62.</title>
        <authorList>
            <person name="Du Z.-J."/>
            <person name="Luo H.-R."/>
        </authorList>
    </citation>
    <scope>NUCLEOTIDE SEQUENCE [LARGE SCALE GENOMIC DNA]</scope>
    <source>
        <strain evidence="1 2">N62</strain>
    </source>
</reference>
<name>A0A3E1EZJ6_9FLAO</name>